<dbReference type="PROSITE" id="PS01129">
    <property type="entry name" value="PSI_RLU"/>
    <property type="match status" value="1"/>
</dbReference>
<dbReference type="NCBIfam" id="TIGR00005">
    <property type="entry name" value="rluA_subfam"/>
    <property type="match status" value="1"/>
</dbReference>
<dbReference type="RefSeq" id="WP_140923822.1">
    <property type="nucleotide sequence ID" value="NZ_QUBF01000001.1"/>
</dbReference>
<comment type="similarity">
    <text evidence="2 4">Belongs to the pseudouridine synthase RluA family.</text>
</comment>
<dbReference type="Pfam" id="PF00849">
    <property type="entry name" value="PseudoU_synth_2"/>
    <property type="match status" value="1"/>
</dbReference>
<dbReference type="Gene3D" id="3.30.2350.10">
    <property type="entry name" value="Pseudouridine synthase"/>
    <property type="match status" value="1"/>
</dbReference>
<dbReference type="Proteomes" id="UP000784700">
    <property type="component" value="Unassembled WGS sequence"/>
</dbReference>
<evidence type="ECO:0000256" key="4">
    <source>
        <dbReference type="RuleBase" id="RU362028"/>
    </source>
</evidence>
<feature type="active site" evidence="3">
    <location>
        <position position="139"/>
    </location>
</feature>
<evidence type="ECO:0000256" key="1">
    <source>
        <dbReference type="ARBA" id="ARBA00000073"/>
    </source>
</evidence>
<dbReference type="AlphaFoldDB" id="A0A9Q8INE0"/>
<evidence type="ECO:0000313" key="6">
    <source>
        <dbReference type="EMBL" id="TPR46231.1"/>
    </source>
</evidence>
<organism evidence="6 7">
    <name type="scientific">Apilactobacillus micheneri</name>
    <dbReference type="NCBI Taxonomy" id="1899430"/>
    <lineage>
        <taxon>Bacteria</taxon>
        <taxon>Bacillati</taxon>
        <taxon>Bacillota</taxon>
        <taxon>Bacilli</taxon>
        <taxon>Lactobacillales</taxon>
        <taxon>Lactobacillaceae</taxon>
        <taxon>Apilactobacillus</taxon>
    </lineage>
</organism>
<dbReference type="SUPFAM" id="SSF55120">
    <property type="entry name" value="Pseudouridine synthase"/>
    <property type="match status" value="1"/>
</dbReference>
<dbReference type="InterPro" id="IPR006145">
    <property type="entry name" value="PsdUridine_synth_RsuA/RluA"/>
</dbReference>
<dbReference type="EC" id="5.4.99.-" evidence="4"/>
<dbReference type="CDD" id="cd02869">
    <property type="entry name" value="PseudoU_synth_RluA_like"/>
    <property type="match status" value="1"/>
</dbReference>
<protein>
    <recommendedName>
        <fullName evidence="4">Pseudouridine synthase</fullName>
        <ecNumber evidence="4">5.4.99.-</ecNumber>
    </recommendedName>
</protein>
<comment type="catalytic activity">
    <reaction evidence="1 4">
        <text>a uridine in RNA = a pseudouridine in RNA</text>
        <dbReference type="Rhea" id="RHEA:48348"/>
        <dbReference type="Rhea" id="RHEA-COMP:12068"/>
        <dbReference type="Rhea" id="RHEA-COMP:12069"/>
        <dbReference type="ChEBI" id="CHEBI:65314"/>
        <dbReference type="ChEBI" id="CHEBI:65315"/>
    </reaction>
</comment>
<evidence type="ECO:0000256" key="3">
    <source>
        <dbReference type="PIRSR" id="PIRSR606225-1"/>
    </source>
</evidence>
<dbReference type="InterPro" id="IPR006225">
    <property type="entry name" value="PsdUridine_synth_RluC/D"/>
</dbReference>
<dbReference type="PANTHER" id="PTHR21600:SF87">
    <property type="entry name" value="RNA PSEUDOURIDYLATE SYNTHASE DOMAIN-CONTAINING PROTEIN 1"/>
    <property type="match status" value="1"/>
</dbReference>
<feature type="domain" description="Pseudouridine synthase RsuA/RluA-like" evidence="5">
    <location>
        <begin position="94"/>
        <end position="244"/>
    </location>
</feature>
<dbReference type="PANTHER" id="PTHR21600">
    <property type="entry name" value="MITOCHONDRIAL RNA PSEUDOURIDINE SYNTHASE"/>
    <property type="match status" value="1"/>
</dbReference>
<comment type="function">
    <text evidence="4">Responsible for synthesis of pseudouridine from uracil.</text>
</comment>
<dbReference type="GO" id="GO:0140098">
    <property type="term" value="F:catalytic activity, acting on RNA"/>
    <property type="evidence" value="ECO:0007669"/>
    <property type="project" value="UniProtKB-ARBA"/>
</dbReference>
<dbReference type="GO" id="GO:0009982">
    <property type="term" value="F:pseudouridine synthase activity"/>
    <property type="evidence" value="ECO:0007669"/>
    <property type="project" value="InterPro"/>
</dbReference>
<reference evidence="6" key="1">
    <citation type="submission" date="2018-08" db="EMBL/GenBank/DDBJ databases">
        <title>Comparative genomics of wild bee and flower associated Lactobacillus reveals potential adaptation to the bee host.</title>
        <authorList>
            <person name="Vuong H.Q."/>
            <person name="Mcfrederick Q.S."/>
        </authorList>
    </citation>
    <scope>NUCLEOTIDE SEQUENCE</scope>
    <source>
        <strain evidence="6">HV_63</strain>
    </source>
</reference>
<dbReference type="InterPro" id="IPR050188">
    <property type="entry name" value="RluA_PseudoU_synthase"/>
</dbReference>
<evidence type="ECO:0000256" key="2">
    <source>
        <dbReference type="ARBA" id="ARBA00010876"/>
    </source>
</evidence>
<comment type="caution">
    <text evidence="6">The sequence shown here is derived from an EMBL/GenBank/DDBJ whole genome shotgun (WGS) entry which is preliminary data.</text>
</comment>
<evidence type="ECO:0000259" key="5">
    <source>
        <dbReference type="Pfam" id="PF00849"/>
    </source>
</evidence>
<name>A0A9Q8INE0_9LACO</name>
<accession>A0A9Q8INE0</accession>
<gene>
    <name evidence="6" type="ORF">DY130_01570</name>
</gene>
<dbReference type="InterPro" id="IPR006224">
    <property type="entry name" value="PsdUridine_synth_RluA-like_CS"/>
</dbReference>
<dbReference type="GO" id="GO:0003723">
    <property type="term" value="F:RNA binding"/>
    <property type="evidence" value="ECO:0007669"/>
    <property type="project" value="InterPro"/>
</dbReference>
<keyword evidence="4" id="KW-0413">Isomerase</keyword>
<proteinExistence type="inferred from homology"/>
<sequence>MHKWTYQIIVQNLKSTISIREYLSQYLLIPKHLIFSLRKNQRVTVNKKYLPMNFTVKNDDHIKITFIDNDFNLPTQNLLPDNSQSIKILFENNDLLVVNKKRGIKTHPNKPKEIGTLLNFCEGYLNKFNQHAYMIHRLDQETSGAIIVGKNPAVVPILVRLIKDKTIHRTYLAWVNGIFHQKMGKINLPIGYDQTDKRKRAINGPNAKKALTEYQVIKEYKNKSLVEINIQTGRTHQIRVHMQAIGHPIIGDPLYNEKSNVDNMLLHSWKLKLITPYYMQTKIIVSPIPEEFKII</sequence>
<evidence type="ECO:0000313" key="7">
    <source>
        <dbReference type="Proteomes" id="UP000784700"/>
    </source>
</evidence>
<dbReference type="InterPro" id="IPR020103">
    <property type="entry name" value="PsdUridine_synth_cat_dom_sf"/>
</dbReference>
<dbReference type="GO" id="GO:0000455">
    <property type="term" value="P:enzyme-directed rRNA pseudouridine synthesis"/>
    <property type="evidence" value="ECO:0007669"/>
    <property type="project" value="TreeGrafter"/>
</dbReference>
<dbReference type="EMBL" id="QUBG01000001">
    <property type="protein sequence ID" value="TPR46231.1"/>
    <property type="molecule type" value="Genomic_DNA"/>
</dbReference>